<dbReference type="EMBL" id="UYRV01016038">
    <property type="protein sequence ID" value="VDK61576.1"/>
    <property type="molecule type" value="Genomic_DNA"/>
</dbReference>
<name>A0A3P6RHF2_CYLGO</name>
<reference evidence="1 2" key="1">
    <citation type="submission" date="2018-11" db="EMBL/GenBank/DDBJ databases">
        <authorList>
            <consortium name="Pathogen Informatics"/>
        </authorList>
    </citation>
    <scope>NUCLEOTIDE SEQUENCE [LARGE SCALE GENOMIC DNA]</scope>
</reference>
<gene>
    <name evidence="1" type="ORF">CGOC_LOCUS5332</name>
</gene>
<evidence type="ECO:0000313" key="2">
    <source>
        <dbReference type="Proteomes" id="UP000271889"/>
    </source>
</evidence>
<dbReference type="AlphaFoldDB" id="A0A3P6RHF2"/>
<protein>
    <submittedName>
        <fullName evidence="1">Uncharacterized protein</fullName>
    </submittedName>
</protein>
<proteinExistence type="predicted"/>
<accession>A0A3P6RHF2</accession>
<evidence type="ECO:0000313" key="1">
    <source>
        <dbReference type="EMBL" id="VDK61576.1"/>
    </source>
</evidence>
<dbReference type="OrthoDB" id="21144at2759"/>
<organism evidence="1 2">
    <name type="scientific">Cylicostephanus goldi</name>
    <name type="common">Nematode worm</name>
    <dbReference type="NCBI Taxonomy" id="71465"/>
    <lineage>
        <taxon>Eukaryota</taxon>
        <taxon>Metazoa</taxon>
        <taxon>Ecdysozoa</taxon>
        <taxon>Nematoda</taxon>
        <taxon>Chromadorea</taxon>
        <taxon>Rhabditida</taxon>
        <taxon>Rhabditina</taxon>
        <taxon>Rhabditomorpha</taxon>
        <taxon>Strongyloidea</taxon>
        <taxon>Strongylidae</taxon>
        <taxon>Cylicostephanus</taxon>
    </lineage>
</organism>
<dbReference type="Proteomes" id="UP000271889">
    <property type="component" value="Unassembled WGS sequence"/>
</dbReference>
<keyword evidence="2" id="KW-1185">Reference proteome</keyword>
<sequence>MNLNIQSVIVNGLVEVVKPNGERVEYKLGDSFGAEPNPAVQYHVGEMRTMVDDCEFVLVEHKVRTSARLCPPLENISKKTVMG</sequence>